<dbReference type="PANTHER" id="PTHR39189">
    <property type="entry name" value="UPF0173 METAL-DEPENDENT HYDROLASE YTKL"/>
    <property type="match status" value="1"/>
</dbReference>
<organism evidence="1 2">
    <name type="scientific">Candidatus Niyogibacteria bacterium CG10_big_fil_rev_8_21_14_0_10_46_36</name>
    <dbReference type="NCBI Taxonomy" id="1974726"/>
    <lineage>
        <taxon>Bacteria</taxon>
        <taxon>Candidatus Niyogiibacteriota</taxon>
    </lineage>
</organism>
<dbReference type="Proteomes" id="UP000231503">
    <property type="component" value="Unassembled WGS sequence"/>
</dbReference>
<dbReference type="AlphaFoldDB" id="A0A2H0TFG7"/>
<gene>
    <name evidence="1" type="ORF">COU47_02260</name>
</gene>
<evidence type="ECO:0000313" key="2">
    <source>
        <dbReference type="Proteomes" id="UP000231503"/>
    </source>
</evidence>
<comment type="caution">
    <text evidence="1">The sequence shown here is derived from an EMBL/GenBank/DDBJ whole genome shotgun (WGS) entry which is preliminary data.</text>
</comment>
<evidence type="ECO:0008006" key="3">
    <source>
        <dbReference type="Google" id="ProtNLM"/>
    </source>
</evidence>
<protein>
    <recommendedName>
        <fullName evidence="3">Lactamase</fullName>
    </recommendedName>
</protein>
<dbReference type="InterPro" id="IPR036866">
    <property type="entry name" value="RibonucZ/Hydroxyglut_hydro"/>
</dbReference>
<evidence type="ECO:0000313" key="1">
    <source>
        <dbReference type="EMBL" id="PIR69555.1"/>
    </source>
</evidence>
<sequence>MIITSYGLSCFKITSGERAVAFDPPSKKSSLKSPYFQTDMVLVSHDHDDHNGKEVLHGKNDEAPFVIDGPGEYEYKDISVLGVSSFHDDAEGKKEGKNTMYRMRFEDVILLHMGDFGEKTLRNQTKEKLGEIDVLFLPIGGKTVLDAESAAKIANAIEPRIIIPMHYDNEGPKKKKDALKAFFDEMGIKEVKPETKFTFKKKDLPVDETKIIVLEPASS</sequence>
<accession>A0A2H0TFG7</accession>
<reference evidence="2" key="1">
    <citation type="submission" date="2017-09" db="EMBL/GenBank/DDBJ databases">
        <title>Depth-based differentiation of microbial function through sediment-hosted aquifers and enrichment of novel symbionts in the deep terrestrial subsurface.</title>
        <authorList>
            <person name="Probst A.J."/>
            <person name="Ladd B."/>
            <person name="Jarett J.K."/>
            <person name="Geller-Mcgrath D.E."/>
            <person name="Sieber C.M.K."/>
            <person name="Emerson J.B."/>
            <person name="Anantharaman K."/>
            <person name="Thomas B.C."/>
            <person name="Malmstrom R."/>
            <person name="Stieglmeier M."/>
            <person name="Klingl A."/>
            <person name="Woyke T."/>
            <person name="Ryan C.M."/>
            <person name="Banfield J.F."/>
        </authorList>
    </citation>
    <scope>NUCLEOTIDE SEQUENCE [LARGE SCALE GENOMIC DNA]</scope>
</reference>
<dbReference type="Pfam" id="PF13483">
    <property type="entry name" value="Lactamase_B_3"/>
    <property type="match status" value="1"/>
</dbReference>
<name>A0A2H0TFG7_9BACT</name>
<dbReference type="Gene3D" id="3.60.15.10">
    <property type="entry name" value="Ribonuclease Z/Hydroxyacylglutathione hydrolase-like"/>
    <property type="match status" value="1"/>
</dbReference>
<dbReference type="SUPFAM" id="SSF56281">
    <property type="entry name" value="Metallo-hydrolase/oxidoreductase"/>
    <property type="match status" value="1"/>
</dbReference>
<proteinExistence type="predicted"/>
<dbReference type="EMBL" id="PFCO01000005">
    <property type="protein sequence ID" value="PIR69555.1"/>
    <property type="molecule type" value="Genomic_DNA"/>
</dbReference>
<dbReference type="PANTHER" id="PTHR39189:SF1">
    <property type="entry name" value="UPF0173 METAL-DEPENDENT HYDROLASE YTKL"/>
    <property type="match status" value="1"/>
</dbReference>